<dbReference type="Proteomes" id="UP000179251">
    <property type="component" value="Unassembled WGS sequence"/>
</dbReference>
<proteinExistence type="predicted"/>
<dbReference type="EMBL" id="MFHD01000023">
    <property type="protein sequence ID" value="OGF62048.1"/>
    <property type="molecule type" value="Genomic_DNA"/>
</dbReference>
<comment type="caution">
    <text evidence="1">The sequence shown here is derived from an EMBL/GenBank/DDBJ whole genome shotgun (WGS) entry which is preliminary data.</text>
</comment>
<dbReference type="STRING" id="1798325.A2834_01840"/>
<name>A0A1F5VFM6_9BACT</name>
<organism evidence="1 2">
    <name type="scientific">Candidatus Giovannonibacteria bacterium RIFCSPHIGHO2_01_FULL_45_23</name>
    <dbReference type="NCBI Taxonomy" id="1798325"/>
    <lineage>
        <taxon>Bacteria</taxon>
        <taxon>Candidatus Giovannoniibacteriota</taxon>
    </lineage>
</organism>
<evidence type="ECO:0000313" key="2">
    <source>
        <dbReference type="Proteomes" id="UP000179251"/>
    </source>
</evidence>
<protein>
    <submittedName>
        <fullName evidence="1">Uncharacterized protein</fullName>
    </submittedName>
</protein>
<dbReference type="AlphaFoldDB" id="A0A1F5VFM6"/>
<accession>A0A1F5VFM6</accession>
<gene>
    <name evidence="1" type="ORF">A2834_01840</name>
</gene>
<reference evidence="1 2" key="1">
    <citation type="journal article" date="2016" name="Nat. Commun.">
        <title>Thousands of microbial genomes shed light on interconnected biogeochemical processes in an aquifer system.</title>
        <authorList>
            <person name="Anantharaman K."/>
            <person name="Brown C.T."/>
            <person name="Hug L.A."/>
            <person name="Sharon I."/>
            <person name="Castelle C.J."/>
            <person name="Probst A.J."/>
            <person name="Thomas B.C."/>
            <person name="Singh A."/>
            <person name="Wilkins M.J."/>
            <person name="Karaoz U."/>
            <person name="Brodie E.L."/>
            <person name="Williams K.H."/>
            <person name="Hubbard S.S."/>
            <person name="Banfield J.F."/>
        </authorList>
    </citation>
    <scope>NUCLEOTIDE SEQUENCE [LARGE SCALE GENOMIC DNA]</scope>
</reference>
<sequence length="137" mass="16064">MHINGGADKLFIDYCLNQIEDFFEKGLSGRDVAIQLIYHVFWEIAEKHKDLYMKTDTMLELMVEYFLKPLHTISPTAFGMAAFITVLEAGKYELKIISKDQMDEFMPIARQEKDNRVTTVEDWLLIIRLDQKFLPVK</sequence>
<evidence type="ECO:0000313" key="1">
    <source>
        <dbReference type="EMBL" id="OGF62048.1"/>
    </source>
</evidence>